<dbReference type="InterPro" id="IPR027806">
    <property type="entry name" value="HARBI1_dom"/>
</dbReference>
<evidence type="ECO:0000259" key="9">
    <source>
        <dbReference type="Pfam" id="PF26138"/>
    </source>
</evidence>
<dbReference type="PANTHER" id="PTHR22930">
    <property type="match status" value="1"/>
</dbReference>
<name>A0AAW2D0B0_9ROSI</name>
<evidence type="ECO:0000256" key="4">
    <source>
        <dbReference type="ARBA" id="ARBA00022722"/>
    </source>
</evidence>
<evidence type="ECO:0000256" key="1">
    <source>
        <dbReference type="ARBA" id="ARBA00001968"/>
    </source>
</evidence>
<dbReference type="EMBL" id="JAZDWU010000005">
    <property type="protein sequence ID" value="KAL0003514.1"/>
    <property type="molecule type" value="Genomic_DNA"/>
</dbReference>
<feature type="domain" description="DDE Tnp4" evidence="8">
    <location>
        <begin position="185"/>
        <end position="344"/>
    </location>
</feature>
<keyword evidence="7" id="KW-0539">Nucleus</keyword>
<dbReference type="Pfam" id="PF13359">
    <property type="entry name" value="DDE_Tnp_4"/>
    <property type="match status" value="1"/>
</dbReference>
<dbReference type="GO" id="GO:0046872">
    <property type="term" value="F:metal ion binding"/>
    <property type="evidence" value="ECO:0007669"/>
    <property type="project" value="UniProtKB-KW"/>
</dbReference>
<protein>
    <recommendedName>
        <fullName evidence="12">DDE Tnp4 domain-containing protein</fullName>
    </recommendedName>
</protein>
<organism evidence="10 11">
    <name type="scientific">Lithocarpus litseifolius</name>
    <dbReference type="NCBI Taxonomy" id="425828"/>
    <lineage>
        <taxon>Eukaryota</taxon>
        <taxon>Viridiplantae</taxon>
        <taxon>Streptophyta</taxon>
        <taxon>Embryophyta</taxon>
        <taxon>Tracheophyta</taxon>
        <taxon>Spermatophyta</taxon>
        <taxon>Magnoliopsida</taxon>
        <taxon>eudicotyledons</taxon>
        <taxon>Gunneridae</taxon>
        <taxon>Pentapetalae</taxon>
        <taxon>rosids</taxon>
        <taxon>fabids</taxon>
        <taxon>Fagales</taxon>
        <taxon>Fagaceae</taxon>
        <taxon>Lithocarpus</taxon>
    </lineage>
</organism>
<feature type="domain" description="DUF8040" evidence="9">
    <location>
        <begin position="75"/>
        <end position="155"/>
    </location>
</feature>
<sequence length="417" mass="48546">MTNDGRVISIQRKRKREEIEVYEEEAMRFLPLLVEFFVMLVGICSRRKYFVREPLRSEIEEGIYPRRLWMGSLAQESKCISELRINTHGFNKLCNILCNEGGLVVTRNVTVKEVVALFLHILAHDLKNRTIKNVFARSGETISRQFHSVLKAILKIGKTYIKQDHAVLHEGDDRWKWFKGALGALDGTHVPLTVPIEDQGRYRNRKGGLSTNVLGACDANLKFIYVLPGWEGSASDSRVLRDALSRRYCLEIPSNTYYLVDSGYTNCPGFLAPYRGTQYHLNLWRENTPTDYKELFNIRHSSARNTIERAFGLLKKRWAILRTASFYEMKTQIRIINACCILHNFIRDEMNEDKLLRAVDQLLRAVDLELEDVSLNENEISEENITFVRVTDEWTAFRDALAKEMFEEYQSRHRRII</sequence>
<dbReference type="GO" id="GO:0004518">
    <property type="term" value="F:nuclease activity"/>
    <property type="evidence" value="ECO:0007669"/>
    <property type="project" value="UniProtKB-KW"/>
</dbReference>
<dbReference type="AlphaFoldDB" id="A0AAW2D0B0"/>
<accession>A0AAW2D0B0</accession>
<reference evidence="10 11" key="1">
    <citation type="submission" date="2024-01" db="EMBL/GenBank/DDBJ databases">
        <title>A telomere-to-telomere, gap-free genome of sweet tea (Lithocarpus litseifolius).</title>
        <authorList>
            <person name="Zhou J."/>
        </authorList>
    </citation>
    <scope>NUCLEOTIDE SEQUENCE [LARGE SCALE GENOMIC DNA]</scope>
    <source>
        <strain evidence="10">Zhou-2022a</strain>
        <tissue evidence="10">Leaf</tissue>
    </source>
</reference>
<dbReference type="GO" id="GO:0005634">
    <property type="term" value="C:nucleus"/>
    <property type="evidence" value="ECO:0007669"/>
    <property type="project" value="UniProtKB-SubCell"/>
</dbReference>
<dbReference type="InterPro" id="IPR058353">
    <property type="entry name" value="DUF8040"/>
</dbReference>
<evidence type="ECO:0000313" key="11">
    <source>
        <dbReference type="Proteomes" id="UP001459277"/>
    </source>
</evidence>
<dbReference type="PANTHER" id="PTHR22930:SF281">
    <property type="entry name" value="NUCLEASE"/>
    <property type="match status" value="1"/>
</dbReference>
<evidence type="ECO:0000256" key="7">
    <source>
        <dbReference type="ARBA" id="ARBA00023242"/>
    </source>
</evidence>
<comment type="caution">
    <text evidence="10">The sequence shown here is derived from an EMBL/GenBank/DDBJ whole genome shotgun (WGS) entry which is preliminary data.</text>
</comment>
<comment type="similarity">
    <text evidence="3">Belongs to the HARBI1 family.</text>
</comment>
<evidence type="ECO:0008006" key="12">
    <source>
        <dbReference type="Google" id="ProtNLM"/>
    </source>
</evidence>
<keyword evidence="6" id="KW-0378">Hydrolase</keyword>
<gene>
    <name evidence="10" type="ORF">SO802_017295</name>
</gene>
<dbReference type="GO" id="GO:0016787">
    <property type="term" value="F:hydrolase activity"/>
    <property type="evidence" value="ECO:0007669"/>
    <property type="project" value="UniProtKB-KW"/>
</dbReference>
<comment type="subcellular location">
    <subcellularLocation>
        <location evidence="2">Nucleus</location>
    </subcellularLocation>
</comment>
<evidence type="ECO:0000313" key="10">
    <source>
        <dbReference type="EMBL" id="KAL0003514.1"/>
    </source>
</evidence>
<keyword evidence="4" id="KW-0540">Nuclease</keyword>
<evidence type="ECO:0000256" key="2">
    <source>
        <dbReference type="ARBA" id="ARBA00004123"/>
    </source>
</evidence>
<dbReference type="Proteomes" id="UP001459277">
    <property type="component" value="Unassembled WGS sequence"/>
</dbReference>
<dbReference type="InterPro" id="IPR045249">
    <property type="entry name" value="HARBI1-like"/>
</dbReference>
<keyword evidence="11" id="KW-1185">Reference proteome</keyword>
<evidence type="ECO:0000256" key="5">
    <source>
        <dbReference type="ARBA" id="ARBA00022723"/>
    </source>
</evidence>
<keyword evidence="5" id="KW-0479">Metal-binding</keyword>
<evidence type="ECO:0000256" key="3">
    <source>
        <dbReference type="ARBA" id="ARBA00006958"/>
    </source>
</evidence>
<dbReference type="Pfam" id="PF26138">
    <property type="entry name" value="DUF8040"/>
    <property type="match status" value="1"/>
</dbReference>
<comment type="cofactor">
    <cofactor evidence="1">
        <name>a divalent metal cation</name>
        <dbReference type="ChEBI" id="CHEBI:60240"/>
    </cofactor>
</comment>
<evidence type="ECO:0000256" key="6">
    <source>
        <dbReference type="ARBA" id="ARBA00022801"/>
    </source>
</evidence>
<evidence type="ECO:0000259" key="8">
    <source>
        <dbReference type="Pfam" id="PF13359"/>
    </source>
</evidence>
<proteinExistence type="inferred from homology"/>